<reference evidence="1 4" key="2">
    <citation type="journal article" date="2017" name="Arch. Virol.">
        <title>First complete genome sequence of a virulent bacteriophage infecting the opportunistic pathogen Serratia rubidaea.</title>
        <authorList>
            <person name="Xing S."/>
            <person name="Ma T."/>
            <person name="Zhang X."/>
            <person name="Huang Y."/>
            <person name="Mi Z."/>
            <person name="Sun Q."/>
            <person name="An X."/>
            <person name="Fan H."/>
            <person name="Wu S."/>
            <person name="Wei L."/>
            <person name="Tong Y."/>
        </authorList>
    </citation>
    <scope>NUCLEOTIDE SEQUENCE [LARGE SCALE GENOMIC DNA]</scope>
</reference>
<dbReference type="GeneID" id="40092574"/>
<protein>
    <submittedName>
        <fullName evidence="2">Uncharacterized protein</fullName>
    </submittedName>
</protein>
<proteinExistence type="predicted"/>
<name>A0A1J0MGD2_9CAUD</name>
<evidence type="ECO:0000313" key="4">
    <source>
        <dbReference type="Proteomes" id="UP000231470"/>
    </source>
</evidence>
<evidence type="ECO:0000313" key="1">
    <source>
        <dbReference type="EMBL" id="ANM47292.1"/>
    </source>
</evidence>
<sequence>MTAYEMCINNIALQIHKLKPSEINPDIPNAFDYSTGISAGFCKDPKEVVCDIVVAVGKLGKKTDE</sequence>
<dbReference type="EMBL" id="KX147096">
    <property type="protein sequence ID" value="ANM47292.1"/>
    <property type="molecule type" value="Genomic_DNA"/>
</dbReference>
<accession>A0A1J0MGD2</accession>
<organism evidence="2 3">
    <name type="scientific">Serratia phage vB_Sru_IME250</name>
    <dbReference type="NCBI Taxonomy" id="1852640"/>
    <lineage>
        <taxon>Viruses</taxon>
        <taxon>Duplodnaviria</taxon>
        <taxon>Heunggongvirae</taxon>
        <taxon>Uroviricota</taxon>
        <taxon>Caudoviricetes</taxon>
        <taxon>Pantevenvirales</taxon>
        <taxon>Ackermannviridae</taxon>
        <taxon>Taipeivirus</taxon>
        <taxon>Taipeivirus IME250</taxon>
    </lineage>
</organism>
<dbReference type="Proteomes" id="UP000230444">
    <property type="component" value="Segment"/>
</dbReference>
<dbReference type="Proteomes" id="UP000231470">
    <property type="component" value="Segment"/>
</dbReference>
<evidence type="ECO:0000313" key="2">
    <source>
        <dbReference type="EMBL" id="APD20200.1"/>
    </source>
</evidence>
<evidence type="ECO:0000313" key="3">
    <source>
        <dbReference type="Proteomes" id="UP000230444"/>
    </source>
</evidence>
<reference evidence="2 3" key="1">
    <citation type="submission" date="2016-11" db="EMBL/GenBank/DDBJ databases">
        <title>Complete genome of the first virulent bacteriophage infecting the opportunist pathogen Serratia rubidaea.</title>
        <authorList>
            <person name="Xing S."/>
            <person name="Ma T."/>
            <person name="Zhang X."/>
            <person name="Huang Y."/>
            <person name="Mi Z."/>
            <person name="Sun Q."/>
            <person name="An X."/>
            <person name="Fan H."/>
            <person name="Wu S."/>
            <person name="Lin W."/>
            <person name="Tong Y."/>
        </authorList>
    </citation>
    <scope>NUCLEOTIDE SEQUENCE [LARGE SCALE GENOMIC DNA]</scope>
</reference>
<dbReference type="EMBL" id="KY073123">
    <property type="protein sequence ID" value="APD20200.1"/>
    <property type="molecule type" value="Genomic_DNA"/>
</dbReference>
<dbReference type="KEGG" id="vg:40092574"/>
<keyword evidence="4" id="KW-1185">Reference proteome</keyword>
<dbReference type="RefSeq" id="YP_009616093.1">
    <property type="nucleotide sequence ID" value="NC_042047.1"/>
</dbReference>